<evidence type="ECO:0000256" key="2">
    <source>
        <dbReference type="ARBA" id="ARBA00001946"/>
    </source>
</evidence>
<organism evidence="12 13">
    <name type="scientific">Lactobacillus kullabergensis</name>
    <dbReference type="NCBI Taxonomy" id="1218493"/>
    <lineage>
        <taxon>Bacteria</taxon>
        <taxon>Bacillati</taxon>
        <taxon>Bacillota</taxon>
        <taxon>Bacilli</taxon>
        <taxon>Lactobacillales</taxon>
        <taxon>Lactobacillaceae</taxon>
        <taxon>Lactobacillus</taxon>
    </lineage>
</organism>
<dbReference type="PIRSF" id="PIRSF000513">
    <property type="entry name" value="Thz_kinase"/>
    <property type="match status" value="1"/>
</dbReference>
<dbReference type="EC" id="2.7.1.50" evidence="11"/>
<comment type="pathway">
    <text evidence="3 11">Cofactor biosynthesis; thiamine diphosphate biosynthesis; 4-methyl-5-(2-phosphoethyl)-thiazole from 5-(2-hydroxyethyl)-4-methylthiazole: step 1/1.</text>
</comment>
<evidence type="ECO:0000256" key="7">
    <source>
        <dbReference type="ARBA" id="ARBA00022777"/>
    </source>
</evidence>
<dbReference type="SUPFAM" id="SSF53613">
    <property type="entry name" value="Ribokinase-like"/>
    <property type="match status" value="1"/>
</dbReference>
<evidence type="ECO:0000256" key="10">
    <source>
        <dbReference type="ARBA" id="ARBA00022977"/>
    </source>
</evidence>
<comment type="similarity">
    <text evidence="11">Belongs to the Thz kinase family.</text>
</comment>
<dbReference type="InterPro" id="IPR029056">
    <property type="entry name" value="Ribokinase-like"/>
</dbReference>
<evidence type="ECO:0000313" key="13">
    <source>
        <dbReference type="Proteomes" id="UP000033533"/>
    </source>
</evidence>
<dbReference type="Gene3D" id="3.40.1190.20">
    <property type="match status" value="1"/>
</dbReference>
<keyword evidence="5 11" id="KW-0479">Metal-binding</keyword>
<evidence type="ECO:0000313" key="12">
    <source>
        <dbReference type="EMBL" id="KJY54104.1"/>
    </source>
</evidence>
<evidence type="ECO:0000256" key="11">
    <source>
        <dbReference type="HAMAP-Rule" id="MF_00228"/>
    </source>
</evidence>
<dbReference type="Pfam" id="PF02110">
    <property type="entry name" value="HK"/>
    <property type="match status" value="1"/>
</dbReference>
<evidence type="ECO:0000256" key="8">
    <source>
        <dbReference type="ARBA" id="ARBA00022840"/>
    </source>
</evidence>
<dbReference type="RefSeq" id="WP_045928761.1">
    <property type="nucleotide sequence ID" value="NZ_JBHSZS010000027.1"/>
</dbReference>
<feature type="binding site" evidence="11">
    <location>
        <position position="163"/>
    </location>
    <ligand>
        <name>ATP</name>
        <dbReference type="ChEBI" id="CHEBI:30616"/>
    </ligand>
</feature>
<gene>
    <name evidence="11 12" type="primary">thiM</name>
    <name evidence="12" type="ORF">JF76_18110</name>
</gene>
<evidence type="ECO:0000256" key="5">
    <source>
        <dbReference type="ARBA" id="ARBA00022723"/>
    </source>
</evidence>
<keyword evidence="8 11" id="KW-0067">ATP-binding</keyword>
<proteinExistence type="inferred from homology"/>
<evidence type="ECO:0000256" key="1">
    <source>
        <dbReference type="ARBA" id="ARBA00001771"/>
    </source>
</evidence>
<comment type="caution">
    <text evidence="12">The sequence shown here is derived from an EMBL/GenBank/DDBJ whole genome shotgun (WGS) entry which is preliminary data.</text>
</comment>
<dbReference type="PRINTS" id="PR01099">
    <property type="entry name" value="HYETHTZKNASE"/>
</dbReference>
<dbReference type="AlphaFoldDB" id="A0A0F4L775"/>
<dbReference type="GO" id="GO:0005524">
    <property type="term" value="F:ATP binding"/>
    <property type="evidence" value="ECO:0007669"/>
    <property type="project" value="UniProtKB-UniRule"/>
</dbReference>
<dbReference type="HOGENOM" id="CLU_019943_0_0_9"/>
<dbReference type="UniPathway" id="UPA00060">
    <property type="reaction ID" value="UER00139"/>
</dbReference>
<dbReference type="GO" id="GO:0009229">
    <property type="term" value="P:thiamine diphosphate biosynthetic process"/>
    <property type="evidence" value="ECO:0007669"/>
    <property type="project" value="UniProtKB-UniRule"/>
</dbReference>
<reference evidence="12 13" key="1">
    <citation type="submission" date="2014-12" db="EMBL/GenBank/DDBJ databases">
        <title>Comparative genomics of the lactic acid bacteria isolated from the honey bee gut.</title>
        <authorList>
            <person name="Ellegaard K.M."/>
            <person name="Tamarit D."/>
            <person name="Javelind E."/>
            <person name="Olofsson T."/>
            <person name="Andersson S.G."/>
            <person name="Vasquez A."/>
        </authorList>
    </citation>
    <scope>NUCLEOTIDE SEQUENCE [LARGE SCALE GENOMIC DNA]</scope>
    <source>
        <strain evidence="12 13">Biut2</strain>
    </source>
</reference>
<dbReference type="GO" id="GO:0004417">
    <property type="term" value="F:hydroxyethylthiazole kinase activity"/>
    <property type="evidence" value="ECO:0007669"/>
    <property type="project" value="UniProtKB-UniRule"/>
</dbReference>
<name>A0A0F4L775_9LACO</name>
<dbReference type="Proteomes" id="UP000033533">
    <property type="component" value="Unassembled WGS sequence"/>
</dbReference>
<dbReference type="GO" id="GO:0000287">
    <property type="term" value="F:magnesium ion binding"/>
    <property type="evidence" value="ECO:0007669"/>
    <property type="project" value="UniProtKB-UniRule"/>
</dbReference>
<feature type="binding site" evidence="11">
    <location>
        <position position="117"/>
    </location>
    <ligand>
        <name>ATP</name>
        <dbReference type="ChEBI" id="CHEBI:30616"/>
    </ligand>
</feature>
<dbReference type="PATRIC" id="fig|1218493.3.peg.1899"/>
<dbReference type="InterPro" id="IPR000417">
    <property type="entry name" value="Hyethyz_kinase"/>
</dbReference>
<comment type="catalytic activity">
    <reaction evidence="1 11">
        <text>5-(2-hydroxyethyl)-4-methylthiazole + ATP = 4-methyl-5-(2-phosphooxyethyl)-thiazole + ADP + H(+)</text>
        <dbReference type="Rhea" id="RHEA:24212"/>
        <dbReference type="ChEBI" id="CHEBI:15378"/>
        <dbReference type="ChEBI" id="CHEBI:17957"/>
        <dbReference type="ChEBI" id="CHEBI:30616"/>
        <dbReference type="ChEBI" id="CHEBI:58296"/>
        <dbReference type="ChEBI" id="CHEBI:456216"/>
        <dbReference type="EC" id="2.7.1.50"/>
    </reaction>
</comment>
<comment type="cofactor">
    <cofactor evidence="2 11">
        <name>Mg(2+)</name>
        <dbReference type="ChEBI" id="CHEBI:18420"/>
    </cofactor>
</comment>
<evidence type="ECO:0000256" key="9">
    <source>
        <dbReference type="ARBA" id="ARBA00022842"/>
    </source>
</evidence>
<feature type="binding site" evidence="11">
    <location>
        <position position="41"/>
    </location>
    <ligand>
        <name>substrate</name>
    </ligand>
</feature>
<dbReference type="GO" id="GO:0009228">
    <property type="term" value="P:thiamine biosynthetic process"/>
    <property type="evidence" value="ECO:0007669"/>
    <property type="project" value="UniProtKB-KW"/>
</dbReference>
<dbReference type="STRING" id="1218493.JF76_18110"/>
<keyword evidence="10 11" id="KW-0784">Thiamine biosynthesis</keyword>
<dbReference type="CDD" id="cd01170">
    <property type="entry name" value="THZ_kinase"/>
    <property type="match status" value="1"/>
</dbReference>
<feature type="binding site" evidence="11">
    <location>
        <position position="190"/>
    </location>
    <ligand>
        <name>substrate</name>
    </ligand>
</feature>
<keyword evidence="9 11" id="KW-0460">Magnesium</keyword>
<keyword evidence="4 11" id="KW-0808">Transferase</keyword>
<protein>
    <recommendedName>
        <fullName evidence="11">Hydroxyethylthiazole kinase</fullName>
        <ecNumber evidence="11">2.7.1.50</ecNumber>
    </recommendedName>
    <alternativeName>
        <fullName evidence="11">4-methyl-5-beta-hydroxyethylthiazole kinase</fullName>
        <shortName evidence="11">TH kinase</shortName>
        <shortName evidence="11">Thz kinase</shortName>
    </alternativeName>
</protein>
<dbReference type="OrthoDB" id="9778146at2"/>
<accession>A0A0F4L775</accession>
<dbReference type="NCBIfam" id="NF006830">
    <property type="entry name" value="PRK09355.1"/>
    <property type="match status" value="1"/>
</dbReference>
<keyword evidence="6 11" id="KW-0547">Nucleotide-binding</keyword>
<comment type="function">
    <text evidence="11">Catalyzes the phosphorylation of the hydroxyl group of 4-methyl-5-beta-hydroxyethylthiazole (THZ).</text>
</comment>
<sequence>MQLELLDKLRAENPVIFNIANFVTVQDVANAVNAIGASPIMSNEVAEAEEIVRMASAVAVNIGCLTKQQINHIKKVEDLARQYNKPIVFDPVAVGAVEYRYKITDKLLWDFHTSIIRGNIGEIAALGGFDWSSKGIDAGSGSGDIDEITAKTAQKYRCTVIASGPIDTISDGKRIAHIHNGSPLFKTHVGSGDMLTSIVTAFTAVADDPFEAAQIGALVFSCAGQMVVQDHPSVGPGTFGMYLMDYLYKITVADIKQIADFD</sequence>
<evidence type="ECO:0000256" key="6">
    <source>
        <dbReference type="ARBA" id="ARBA00022741"/>
    </source>
</evidence>
<dbReference type="HAMAP" id="MF_00228">
    <property type="entry name" value="Thz_kinase"/>
    <property type="match status" value="1"/>
</dbReference>
<dbReference type="EMBL" id="JXBY01000029">
    <property type="protein sequence ID" value="KJY54104.1"/>
    <property type="molecule type" value="Genomic_DNA"/>
</dbReference>
<keyword evidence="7 11" id="KW-0418">Kinase</keyword>
<evidence type="ECO:0000256" key="3">
    <source>
        <dbReference type="ARBA" id="ARBA00004868"/>
    </source>
</evidence>
<evidence type="ECO:0000256" key="4">
    <source>
        <dbReference type="ARBA" id="ARBA00022679"/>
    </source>
</evidence>